<evidence type="ECO:0000313" key="3">
    <source>
        <dbReference type="Proteomes" id="UP000076532"/>
    </source>
</evidence>
<proteinExistence type="predicted"/>
<reference evidence="2 3" key="1">
    <citation type="journal article" date="2016" name="Mol. Biol. Evol.">
        <title>Comparative Genomics of Early-Diverging Mushroom-Forming Fungi Provides Insights into the Origins of Lignocellulose Decay Capabilities.</title>
        <authorList>
            <person name="Nagy L.G."/>
            <person name="Riley R."/>
            <person name="Tritt A."/>
            <person name="Adam C."/>
            <person name="Daum C."/>
            <person name="Floudas D."/>
            <person name="Sun H."/>
            <person name="Yadav J.S."/>
            <person name="Pangilinan J."/>
            <person name="Larsson K.H."/>
            <person name="Matsuura K."/>
            <person name="Barry K."/>
            <person name="Labutti K."/>
            <person name="Kuo R."/>
            <person name="Ohm R.A."/>
            <person name="Bhattacharya S.S."/>
            <person name="Shirouzu T."/>
            <person name="Yoshinaga Y."/>
            <person name="Martin F.M."/>
            <person name="Grigoriev I.V."/>
            <person name="Hibbett D.S."/>
        </authorList>
    </citation>
    <scope>NUCLEOTIDE SEQUENCE [LARGE SCALE GENOMIC DNA]</scope>
    <source>
        <strain evidence="2 3">CBS 109695</strain>
    </source>
</reference>
<protein>
    <submittedName>
        <fullName evidence="2">Uncharacterized protein</fullName>
    </submittedName>
</protein>
<evidence type="ECO:0000256" key="1">
    <source>
        <dbReference type="SAM" id="MobiDB-lite"/>
    </source>
</evidence>
<keyword evidence="3" id="KW-1185">Reference proteome</keyword>
<accession>A0A165ZZQ9</accession>
<feature type="region of interest" description="Disordered" evidence="1">
    <location>
        <begin position="1"/>
        <end position="21"/>
    </location>
</feature>
<dbReference type="OrthoDB" id="3058840at2759"/>
<dbReference type="AlphaFoldDB" id="A0A165ZZQ9"/>
<sequence length="267" mass="30815">MSTTDPRIPQPQGLAPPLRRPSLAYKSRNGFAEYTSAQAATSDASEESRLYDDTRKRRLAEWTLREKGQYFPSLAHLSLANDEAETASSVERRIQDLQLSHSKDTESLHAYYVHVRSQEREDLRRSRQLSDVDESLLEDLDNQSTYDPFFEMEQDHAKATMRHGHLSVLIPLQRRLAELNSRFPGSLDVYEAMGKSNHDAKLKVARFLMADGQESRQESIMSEMGWAWRQVQPLSNVFKENAAFRHEVQRFIKDHEPTDPRRRASLA</sequence>
<organism evidence="2 3">
    <name type="scientific">Athelia psychrophila</name>
    <dbReference type="NCBI Taxonomy" id="1759441"/>
    <lineage>
        <taxon>Eukaryota</taxon>
        <taxon>Fungi</taxon>
        <taxon>Dikarya</taxon>
        <taxon>Basidiomycota</taxon>
        <taxon>Agaricomycotina</taxon>
        <taxon>Agaricomycetes</taxon>
        <taxon>Agaricomycetidae</taxon>
        <taxon>Atheliales</taxon>
        <taxon>Atheliaceae</taxon>
        <taxon>Athelia</taxon>
    </lineage>
</organism>
<dbReference type="EMBL" id="KV417668">
    <property type="protein sequence ID" value="KZP11099.1"/>
    <property type="molecule type" value="Genomic_DNA"/>
</dbReference>
<name>A0A165ZZQ9_9AGAM</name>
<evidence type="ECO:0000313" key="2">
    <source>
        <dbReference type="EMBL" id="KZP11099.1"/>
    </source>
</evidence>
<dbReference type="Proteomes" id="UP000076532">
    <property type="component" value="Unassembled WGS sequence"/>
</dbReference>
<gene>
    <name evidence="2" type="ORF">FIBSPDRAFT_1050921</name>
</gene>